<dbReference type="AlphaFoldDB" id="H1XY30"/>
<name>H1XY30_CALAY</name>
<evidence type="ECO:0000313" key="9">
    <source>
        <dbReference type="EMBL" id="APF17899.1"/>
    </source>
</evidence>
<evidence type="ECO:0000256" key="1">
    <source>
        <dbReference type="ARBA" id="ARBA00004141"/>
    </source>
</evidence>
<dbReference type="GO" id="GO:0015232">
    <property type="term" value="F:heme transmembrane transporter activity"/>
    <property type="evidence" value="ECO:0007669"/>
    <property type="project" value="InterPro"/>
</dbReference>
<accession>H1XY30</accession>
<dbReference type="RefSeq" id="WP_006929150.1">
    <property type="nucleotide sequence ID" value="NZ_CM001402.1"/>
</dbReference>
<feature type="transmembrane region" description="Helical" evidence="8">
    <location>
        <begin position="157"/>
        <end position="178"/>
    </location>
</feature>
<comment type="similarity">
    <text evidence="2">Belongs to the CcmB/CycW/HelB family.</text>
</comment>
<organism evidence="10 11">
    <name type="scientific">Caldithrix abyssi DSM 13497</name>
    <dbReference type="NCBI Taxonomy" id="880073"/>
    <lineage>
        <taxon>Bacteria</taxon>
        <taxon>Pseudomonadati</taxon>
        <taxon>Calditrichota</taxon>
        <taxon>Calditrichia</taxon>
        <taxon>Calditrichales</taxon>
        <taxon>Calditrichaceae</taxon>
        <taxon>Caldithrix</taxon>
    </lineage>
</organism>
<dbReference type="OrthoDB" id="9805059at2"/>
<evidence type="ECO:0000313" key="10">
    <source>
        <dbReference type="EMBL" id="EHO41957.1"/>
    </source>
</evidence>
<dbReference type="InterPro" id="IPR003544">
    <property type="entry name" value="Cyt_c_biogenesis_CcmB"/>
</dbReference>
<evidence type="ECO:0000256" key="4">
    <source>
        <dbReference type="ARBA" id="ARBA00022692"/>
    </source>
</evidence>
<dbReference type="STRING" id="880073.Cabys_1150"/>
<dbReference type="Proteomes" id="UP000004671">
    <property type="component" value="Chromosome"/>
</dbReference>
<keyword evidence="7 8" id="KW-0472">Membrane</keyword>
<feature type="transmembrane region" description="Helical" evidence="8">
    <location>
        <begin position="198"/>
        <end position="217"/>
    </location>
</feature>
<dbReference type="Pfam" id="PF03379">
    <property type="entry name" value="CcmB"/>
    <property type="match status" value="1"/>
</dbReference>
<reference evidence="10 11" key="1">
    <citation type="submission" date="2011-09" db="EMBL/GenBank/DDBJ databases">
        <title>The permanent draft genome of Caldithrix abyssi DSM 13497.</title>
        <authorList>
            <consortium name="US DOE Joint Genome Institute (JGI-PGF)"/>
            <person name="Lucas S."/>
            <person name="Han J."/>
            <person name="Lapidus A."/>
            <person name="Bruce D."/>
            <person name="Goodwin L."/>
            <person name="Pitluck S."/>
            <person name="Peters L."/>
            <person name="Kyrpides N."/>
            <person name="Mavromatis K."/>
            <person name="Ivanova N."/>
            <person name="Mikhailova N."/>
            <person name="Chertkov O."/>
            <person name="Detter J.C."/>
            <person name="Tapia R."/>
            <person name="Han C."/>
            <person name="Land M."/>
            <person name="Hauser L."/>
            <person name="Markowitz V."/>
            <person name="Cheng J.-F."/>
            <person name="Hugenholtz P."/>
            <person name="Woyke T."/>
            <person name="Wu D."/>
            <person name="Spring S."/>
            <person name="Brambilla E."/>
            <person name="Klenk H.-P."/>
            <person name="Eisen J.A."/>
        </authorList>
    </citation>
    <scope>NUCLEOTIDE SEQUENCE [LARGE SCALE GENOMIC DNA]</scope>
    <source>
        <strain evidence="10 11">DSM 13497</strain>
    </source>
</reference>
<evidence type="ECO:0000313" key="11">
    <source>
        <dbReference type="Proteomes" id="UP000004671"/>
    </source>
</evidence>
<keyword evidence="3" id="KW-0813">Transport</keyword>
<comment type="subcellular location">
    <subcellularLocation>
        <location evidence="1">Membrane</location>
        <topology evidence="1">Multi-pass membrane protein</topology>
    </subcellularLocation>
</comment>
<proteinExistence type="inferred from homology"/>
<dbReference type="GO" id="GO:0005886">
    <property type="term" value="C:plasma membrane"/>
    <property type="evidence" value="ECO:0007669"/>
    <property type="project" value="TreeGrafter"/>
</dbReference>
<dbReference type="KEGG" id="caby:Cabys_1150"/>
<keyword evidence="5" id="KW-0201">Cytochrome c-type biogenesis</keyword>
<evidence type="ECO:0000256" key="7">
    <source>
        <dbReference type="ARBA" id="ARBA00023136"/>
    </source>
</evidence>
<dbReference type="PANTHER" id="PTHR30070">
    <property type="entry name" value="HEME EXPORTER PROTEIN B"/>
    <property type="match status" value="1"/>
</dbReference>
<evidence type="ECO:0000256" key="8">
    <source>
        <dbReference type="SAM" id="Phobius"/>
    </source>
</evidence>
<dbReference type="HOGENOM" id="CLU_079069_0_1_0"/>
<dbReference type="eggNOG" id="COG2386">
    <property type="taxonomic scope" value="Bacteria"/>
</dbReference>
<dbReference type="Proteomes" id="UP000183868">
    <property type="component" value="Chromosome"/>
</dbReference>
<feature type="transmembrane region" description="Helical" evidence="8">
    <location>
        <begin position="20"/>
        <end position="43"/>
    </location>
</feature>
<dbReference type="GO" id="GO:0017004">
    <property type="term" value="P:cytochrome complex assembly"/>
    <property type="evidence" value="ECO:0007669"/>
    <property type="project" value="UniProtKB-KW"/>
</dbReference>
<evidence type="ECO:0000256" key="2">
    <source>
        <dbReference type="ARBA" id="ARBA00010544"/>
    </source>
</evidence>
<evidence type="ECO:0000313" key="12">
    <source>
        <dbReference type="Proteomes" id="UP000183868"/>
    </source>
</evidence>
<keyword evidence="4 8" id="KW-0812">Transmembrane</keyword>
<keyword evidence="6 8" id="KW-1133">Transmembrane helix</keyword>
<reference evidence="9 12" key="2">
    <citation type="submission" date="2016-11" db="EMBL/GenBank/DDBJ databases">
        <title>Genomic analysis of Caldithrix abyssi and proposal of a novel bacterial phylum Caldithrichaeota.</title>
        <authorList>
            <person name="Kublanov I."/>
            <person name="Sigalova O."/>
            <person name="Gavrilov S."/>
            <person name="Lebedinsky A."/>
            <person name="Ivanova N."/>
            <person name="Daum C."/>
            <person name="Reddy T."/>
            <person name="Klenk H.P."/>
            <person name="Goker M."/>
            <person name="Reva O."/>
            <person name="Miroshnichenko M."/>
            <person name="Kyprides N."/>
            <person name="Woyke T."/>
            <person name="Gelfand M."/>
        </authorList>
    </citation>
    <scope>NUCLEOTIDE SEQUENCE [LARGE SCALE GENOMIC DNA]</scope>
    <source>
        <strain evidence="9 12">LF13</strain>
    </source>
</reference>
<feature type="transmembrane region" description="Helical" evidence="8">
    <location>
        <begin position="127"/>
        <end position="150"/>
    </location>
</feature>
<dbReference type="PaxDb" id="880073-Calab_2347"/>
<dbReference type="EMBL" id="CP018099">
    <property type="protein sequence ID" value="APF17899.1"/>
    <property type="molecule type" value="Genomic_DNA"/>
</dbReference>
<evidence type="ECO:0000256" key="5">
    <source>
        <dbReference type="ARBA" id="ARBA00022748"/>
    </source>
</evidence>
<evidence type="ECO:0000256" key="3">
    <source>
        <dbReference type="ARBA" id="ARBA00022448"/>
    </source>
</evidence>
<dbReference type="GO" id="GO:1903607">
    <property type="term" value="P:cytochrome c biosynthetic process"/>
    <property type="evidence" value="ECO:0007669"/>
    <property type="project" value="TreeGrafter"/>
</dbReference>
<keyword evidence="11" id="KW-1185">Reference proteome</keyword>
<gene>
    <name evidence="9" type="ORF">Cabys_1150</name>
    <name evidence="10" type="ORF">Calab_2347</name>
</gene>
<dbReference type="InParanoid" id="H1XY30"/>
<feature type="transmembrane region" description="Helical" evidence="8">
    <location>
        <begin position="49"/>
        <end position="71"/>
    </location>
</feature>
<evidence type="ECO:0000256" key="6">
    <source>
        <dbReference type="ARBA" id="ARBA00022989"/>
    </source>
</evidence>
<feature type="transmembrane region" description="Helical" evidence="8">
    <location>
        <begin position="92"/>
        <end position="115"/>
    </location>
</feature>
<protein>
    <submittedName>
        <fullName evidence="10">Cytochrome c-type biogenesis protein CcmB</fullName>
    </submittedName>
    <submittedName>
        <fullName evidence="9">Heme exporter protein B</fullName>
    </submittedName>
</protein>
<dbReference type="EMBL" id="CM001402">
    <property type="protein sequence ID" value="EHO41957.1"/>
    <property type="molecule type" value="Genomic_DNA"/>
</dbReference>
<sequence precursor="true">MKQVWLIFLKDIQQEFKTRYAINAILLFAIVTLSAVSFSIGTYTATARILASLFWIILFFSSMSGLSHIFIREEETHTADTLKLVARPTSIYLGKFLFNLILLMLLEVILIPLFIAVMNFKILNYQIFLLTLLIGNFGLAAGGTMVAAIISKASTKGALFTVLSFPILLPVLISGISATRKASESVKLMEAQNELQALFAYGVIIIVTSVLLFDFVWNE</sequence>
<dbReference type="PANTHER" id="PTHR30070:SF1">
    <property type="entry name" value="CYTOCHROME C BIOGENESIS B-RELATED"/>
    <property type="match status" value="1"/>
</dbReference>